<dbReference type="Pfam" id="PF14369">
    <property type="entry name" value="Zn_ribbon_19"/>
    <property type="match status" value="1"/>
</dbReference>
<evidence type="ECO:0000313" key="11">
    <source>
        <dbReference type="EMBL" id="KAL3629840.1"/>
    </source>
</evidence>
<dbReference type="EC" id="2.3.2.27" evidence="2"/>
<evidence type="ECO:0000256" key="3">
    <source>
        <dbReference type="ARBA" id="ARBA00022679"/>
    </source>
</evidence>
<dbReference type="EMBL" id="JAVIJP010000034">
    <property type="protein sequence ID" value="KAL3629840.1"/>
    <property type="molecule type" value="Genomic_DNA"/>
</dbReference>
<dbReference type="SUPFAM" id="SSF57850">
    <property type="entry name" value="RING/U-box"/>
    <property type="match status" value="1"/>
</dbReference>
<evidence type="ECO:0000256" key="9">
    <source>
        <dbReference type="SAM" id="MobiDB-lite"/>
    </source>
</evidence>
<name>A0ABD3CIU3_9LAMI</name>
<keyword evidence="4" id="KW-0479">Metal-binding</keyword>
<evidence type="ECO:0000256" key="2">
    <source>
        <dbReference type="ARBA" id="ARBA00012483"/>
    </source>
</evidence>
<protein>
    <recommendedName>
        <fullName evidence="2">RING-type E3 ubiquitin transferase</fullName>
        <ecNumber evidence="2">2.3.2.27</ecNumber>
    </recommendedName>
</protein>
<keyword evidence="6" id="KW-0833">Ubl conjugation pathway</keyword>
<evidence type="ECO:0000256" key="8">
    <source>
        <dbReference type="PROSITE-ProRule" id="PRU00175"/>
    </source>
</evidence>
<dbReference type="FunFam" id="3.30.40.10:FF:000022">
    <property type="entry name" value="E3 ubiquitin-protein ligase RING1-like"/>
    <property type="match status" value="1"/>
</dbReference>
<dbReference type="CDD" id="cd16667">
    <property type="entry name" value="RING-H2_RNF126-like"/>
    <property type="match status" value="1"/>
</dbReference>
<keyword evidence="7" id="KW-0862">Zinc</keyword>
<keyword evidence="12" id="KW-1185">Reference proteome</keyword>
<gene>
    <name evidence="11" type="ORF">CASFOL_027062</name>
</gene>
<evidence type="ECO:0000313" key="12">
    <source>
        <dbReference type="Proteomes" id="UP001632038"/>
    </source>
</evidence>
<comment type="catalytic activity">
    <reaction evidence="1">
        <text>S-ubiquitinyl-[E2 ubiquitin-conjugating enzyme]-L-cysteine + [acceptor protein]-L-lysine = [E2 ubiquitin-conjugating enzyme]-L-cysteine + N(6)-ubiquitinyl-[acceptor protein]-L-lysine.</text>
        <dbReference type="EC" id="2.3.2.27"/>
    </reaction>
</comment>
<evidence type="ECO:0000256" key="5">
    <source>
        <dbReference type="ARBA" id="ARBA00022771"/>
    </source>
</evidence>
<dbReference type="Gene3D" id="3.30.40.10">
    <property type="entry name" value="Zinc/RING finger domain, C3HC4 (zinc finger)"/>
    <property type="match status" value="1"/>
</dbReference>
<sequence>MSSNSGTHWCHSCSETVTLQSRNLTCPTCGGGFIQELDDSTIISPNGEEHNNQRPRFMEAVSNFLRQQMAARSNTLRSERGPLNGNSWSSFLVFAGDMPTRMPGNGGLVEFMNETLGFRRENGGDYFIGPGVEEFFEHVTVNDHRAPPPASRSLIEALATVKISKKHVRAESTCAVCKDKFELGSEVKRLPCKHMYHGDCIVPWLEQRSSCPVCRKLLIGRGTSDESSGENSRESSNRRRGRMRWSFLWPFGSTRSGANRNERVETSPVAYHQDNHRSEYSQWPFE</sequence>
<dbReference type="InterPro" id="IPR013083">
    <property type="entry name" value="Znf_RING/FYVE/PHD"/>
</dbReference>
<keyword evidence="3" id="KW-0808">Transferase</keyword>
<dbReference type="GO" id="GO:0008270">
    <property type="term" value="F:zinc ion binding"/>
    <property type="evidence" value="ECO:0007669"/>
    <property type="project" value="UniProtKB-KW"/>
</dbReference>
<dbReference type="PANTHER" id="PTHR15710">
    <property type="entry name" value="E3 UBIQUITIN-PROTEIN LIGASE PRAJA"/>
    <property type="match status" value="1"/>
</dbReference>
<evidence type="ECO:0000256" key="7">
    <source>
        <dbReference type="ARBA" id="ARBA00022833"/>
    </source>
</evidence>
<dbReference type="Pfam" id="PF13639">
    <property type="entry name" value="zf-RING_2"/>
    <property type="match status" value="1"/>
</dbReference>
<feature type="domain" description="RING-type" evidence="10">
    <location>
        <begin position="174"/>
        <end position="215"/>
    </location>
</feature>
<dbReference type="SMART" id="SM00184">
    <property type="entry name" value="RING"/>
    <property type="match status" value="1"/>
</dbReference>
<feature type="region of interest" description="Disordered" evidence="9">
    <location>
        <begin position="259"/>
        <end position="286"/>
    </location>
</feature>
<dbReference type="InterPro" id="IPR001841">
    <property type="entry name" value="Znf_RING"/>
</dbReference>
<evidence type="ECO:0000256" key="6">
    <source>
        <dbReference type="ARBA" id="ARBA00022786"/>
    </source>
</evidence>
<dbReference type="InterPro" id="IPR039525">
    <property type="entry name" value="RNF126-like_zinc-ribbon"/>
</dbReference>
<proteinExistence type="predicted"/>
<reference evidence="12" key="1">
    <citation type="journal article" date="2024" name="IScience">
        <title>Strigolactones Initiate the Formation of Haustorium-like Structures in Castilleja.</title>
        <authorList>
            <person name="Buerger M."/>
            <person name="Peterson D."/>
            <person name="Chory J."/>
        </authorList>
    </citation>
    <scope>NUCLEOTIDE SEQUENCE [LARGE SCALE GENOMIC DNA]</scope>
</reference>
<dbReference type="GO" id="GO:0061630">
    <property type="term" value="F:ubiquitin protein ligase activity"/>
    <property type="evidence" value="ECO:0007669"/>
    <property type="project" value="UniProtKB-EC"/>
</dbReference>
<evidence type="ECO:0000256" key="4">
    <source>
        <dbReference type="ARBA" id="ARBA00022723"/>
    </source>
</evidence>
<comment type="caution">
    <text evidence="11">The sequence shown here is derived from an EMBL/GenBank/DDBJ whole genome shotgun (WGS) entry which is preliminary data.</text>
</comment>
<dbReference type="PROSITE" id="PS50089">
    <property type="entry name" value="ZF_RING_2"/>
    <property type="match status" value="1"/>
</dbReference>
<evidence type="ECO:0000256" key="1">
    <source>
        <dbReference type="ARBA" id="ARBA00000900"/>
    </source>
</evidence>
<dbReference type="Proteomes" id="UP001632038">
    <property type="component" value="Unassembled WGS sequence"/>
</dbReference>
<keyword evidence="5 8" id="KW-0863">Zinc-finger</keyword>
<organism evidence="11 12">
    <name type="scientific">Castilleja foliolosa</name>
    <dbReference type="NCBI Taxonomy" id="1961234"/>
    <lineage>
        <taxon>Eukaryota</taxon>
        <taxon>Viridiplantae</taxon>
        <taxon>Streptophyta</taxon>
        <taxon>Embryophyta</taxon>
        <taxon>Tracheophyta</taxon>
        <taxon>Spermatophyta</taxon>
        <taxon>Magnoliopsida</taxon>
        <taxon>eudicotyledons</taxon>
        <taxon>Gunneridae</taxon>
        <taxon>Pentapetalae</taxon>
        <taxon>asterids</taxon>
        <taxon>lamiids</taxon>
        <taxon>Lamiales</taxon>
        <taxon>Orobanchaceae</taxon>
        <taxon>Pedicularideae</taxon>
        <taxon>Castillejinae</taxon>
        <taxon>Castilleja</taxon>
    </lineage>
</organism>
<accession>A0ABD3CIU3</accession>
<dbReference type="AlphaFoldDB" id="A0ABD3CIU3"/>
<dbReference type="PANTHER" id="PTHR15710:SF188">
    <property type="entry name" value="E3 UBIQUITIN-PROTEIN LIGASE RING1-LIKE"/>
    <property type="match status" value="1"/>
</dbReference>
<evidence type="ECO:0000259" key="10">
    <source>
        <dbReference type="PROSITE" id="PS50089"/>
    </source>
</evidence>